<evidence type="ECO:0000313" key="7">
    <source>
        <dbReference type="Proteomes" id="UP000663825"/>
    </source>
</evidence>
<dbReference type="Proteomes" id="UP000663873">
    <property type="component" value="Unassembled WGS sequence"/>
</dbReference>
<dbReference type="EMBL" id="CAJNYD010002537">
    <property type="protein sequence ID" value="CAF3425376.1"/>
    <property type="molecule type" value="Genomic_DNA"/>
</dbReference>
<evidence type="ECO:0000313" key="5">
    <source>
        <dbReference type="EMBL" id="CAF4124980.1"/>
    </source>
</evidence>
<keyword evidence="2" id="KW-0472">Membrane</keyword>
<evidence type="ECO:0000256" key="2">
    <source>
        <dbReference type="SAM" id="Phobius"/>
    </source>
</evidence>
<dbReference type="InterPro" id="IPR011013">
    <property type="entry name" value="Gal_mutarotase_sf_dom"/>
</dbReference>
<protein>
    <submittedName>
        <fullName evidence="3">Uncharacterized protein</fullName>
    </submittedName>
</protein>
<dbReference type="AlphaFoldDB" id="A0A817MG49"/>
<dbReference type="SUPFAM" id="SSF74650">
    <property type="entry name" value="Galactose mutarotase-like"/>
    <property type="match status" value="1"/>
</dbReference>
<feature type="transmembrane region" description="Helical" evidence="2">
    <location>
        <begin position="120"/>
        <end position="141"/>
    </location>
</feature>
<organism evidence="3 7">
    <name type="scientific">Rotaria socialis</name>
    <dbReference type="NCBI Taxonomy" id="392032"/>
    <lineage>
        <taxon>Eukaryota</taxon>
        <taxon>Metazoa</taxon>
        <taxon>Spiralia</taxon>
        <taxon>Gnathifera</taxon>
        <taxon>Rotifera</taxon>
        <taxon>Eurotatoria</taxon>
        <taxon>Bdelloidea</taxon>
        <taxon>Philodinida</taxon>
        <taxon>Philodinidae</taxon>
        <taxon>Rotaria</taxon>
    </lineage>
</organism>
<evidence type="ECO:0000313" key="8">
    <source>
        <dbReference type="Proteomes" id="UP000663873"/>
    </source>
</evidence>
<dbReference type="GO" id="GO:0030246">
    <property type="term" value="F:carbohydrate binding"/>
    <property type="evidence" value="ECO:0007669"/>
    <property type="project" value="InterPro"/>
</dbReference>
<name>A0A817MG49_9BILA</name>
<dbReference type="OrthoDB" id="10010949at2759"/>
<keyword evidence="2" id="KW-0812">Transmembrane</keyword>
<dbReference type="Proteomes" id="UP000663833">
    <property type="component" value="Unassembled WGS sequence"/>
</dbReference>
<dbReference type="Proteomes" id="UP000663825">
    <property type="component" value="Unassembled WGS sequence"/>
</dbReference>
<evidence type="ECO:0000256" key="1">
    <source>
        <dbReference type="SAM" id="MobiDB-lite"/>
    </source>
</evidence>
<dbReference type="Proteomes" id="UP000663851">
    <property type="component" value="Unassembled WGS sequence"/>
</dbReference>
<evidence type="ECO:0000313" key="4">
    <source>
        <dbReference type="EMBL" id="CAF3425376.1"/>
    </source>
</evidence>
<sequence>MENVVLTSATHISPKSGSPLCSQFVPIVTDEAVTTLTLESNIENPTESVEQTETDGNFQAKMDINYQAHDVALAAAAATGKSNEHEQTNGLKLNQHHKVDIDETDQHPDKVKSPCSLVNALLLVLAIVCFAIFLCVIAIILGSKTNARNDNGKHPSRLLGEYKQQDLFIPLNEPITEPYFNLTSRTHGGIIVVLSRRGASVNDILIPYAHSDGLQHYRSVVLKGNQFGSIRLGFDGKTNSMDMNNQLPLNYPLLNSDNEDWSMYGDLNAPYRVRFVHGLIETIYEFTSSNPNELVMTTFVSPGLNEQIVADPTNNIYFNLRGDGNLSTHYLTLSGSTPVSIEKGQEMEKNLLTQGQFVDQLKEVNNYFFKIDRPGIGKNYIATLSESETKTKLIIFADHHGIMIDTSVVTSANTNKTISDIYGIRISPRQSPVYETVSNYGPTLIVYPSQAIHTTWWRFEY</sequence>
<dbReference type="GO" id="GO:0005975">
    <property type="term" value="P:carbohydrate metabolic process"/>
    <property type="evidence" value="ECO:0007669"/>
    <property type="project" value="InterPro"/>
</dbReference>
<comment type="caution">
    <text evidence="3">The sequence shown here is derived from an EMBL/GenBank/DDBJ whole genome shotgun (WGS) entry which is preliminary data.</text>
</comment>
<dbReference type="EMBL" id="CAJOBP010000115">
    <property type="protein sequence ID" value="CAF4124980.1"/>
    <property type="molecule type" value="Genomic_DNA"/>
</dbReference>
<keyword evidence="2" id="KW-1133">Transmembrane helix</keyword>
<dbReference type="GO" id="GO:0003824">
    <property type="term" value="F:catalytic activity"/>
    <property type="evidence" value="ECO:0007669"/>
    <property type="project" value="InterPro"/>
</dbReference>
<keyword evidence="8" id="KW-1185">Reference proteome</keyword>
<accession>A0A817MG49</accession>
<reference evidence="3" key="1">
    <citation type="submission" date="2021-02" db="EMBL/GenBank/DDBJ databases">
        <authorList>
            <person name="Nowell W R."/>
        </authorList>
    </citation>
    <scope>NUCLEOTIDE SEQUENCE</scope>
</reference>
<gene>
    <name evidence="6" type="ORF">HFQ381_LOCUS9355</name>
    <name evidence="4" type="ORF">LUA448_LOCUS19842</name>
    <name evidence="3" type="ORF">TIS948_LOCUS4260</name>
    <name evidence="5" type="ORF">UJA718_LOCUS1820</name>
</gene>
<evidence type="ECO:0000313" key="6">
    <source>
        <dbReference type="EMBL" id="CAF4233056.1"/>
    </source>
</evidence>
<evidence type="ECO:0000313" key="3">
    <source>
        <dbReference type="EMBL" id="CAF3055435.1"/>
    </source>
</evidence>
<proteinExistence type="predicted"/>
<dbReference type="EMBL" id="CAJOBO010000488">
    <property type="protein sequence ID" value="CAF4233056.1"/>
    <property type="molecule type" value="Genomic_DNA"/>
</dbReference>
<feature type="region of interest" description="Disordered" evidence="1">
    <location>
        <begin position="77"/>
        <end position="96"/>
    </location>
</feature>
<dbReference type="EMBL" id="CAJNXB010000449">
    <property type="protein sequence ID" value="CAF3055435.1"/>
    <property type="molecule type" value="Genomic_DNA"/>
</dbReference>